<evidence type="ECO:0000313" key="2">
    <source>
        <dbReference type="Proteomes" id="UP000019146"/>
    </source>
</evidence>
<dbReference type="KEGG" id="bcai:K788_0001259"/>
<name>A0A0P0RNA0_9BURK</name>
<sequence>MRHDALPFSWHRKRCGERPSVRFRCTKDSIASRRRTRCPGRGCMDRSLGRHASAIVRRA</sequence>
<accession>A0A0P0RNA0</accession>
<dbReference type="Proteomes" id="UP000019146">
    <property type="component" value="Plasmid unnamed"/>
</dbReference>
<geneLocation type="plasmid" evidence="2"/>
<gene>
    <name evidence="1" type="ORF">K788_0001259</name>
</gene>
<keyword evidence="1" id="KW-0614">Plasmid</keyword>
<protein>
    <submittedName>
        <fullName evidence="1">Uncharacterized protein</fullName>
    </submittedName>
</protein>
<dbReference type="AlphaFoldDB" id="A0A0P0RNA0"/>
<reference evidence="1 2" key="1">
    <citation type="journal article" date="2014" name="Genome Announc.">
        <title>Draft Genome Sequence of the Haloacid-Degrading Burkholderia caribensis Strain MBA4.</title>
        <authorList>
            <person name="Pan Y."/>
            <person name="Kong K.F."/>
            <person name="Tsang J.S."/>
        </authorList>
    </citation>
    <scope>NUCLEOTIDE SEQUENCE [LARGE SCALE GENOMIC DNA]</scope>
    <source>
        <strain evidence="1 2">MBA4</strain>
        <plasmid evidence="2">Plasmid</plasmid>
    </source>
</reference>
<organism evidence="1 2">
    <name type="scientific">Paraburkholderia caribensis MBA4</name>
    <dbReference type="NCBI Taxonomy" id="1323664"/>
    <lineage>
        <taxon>Bacteria</taxon>
        <taxon>Pseudomonadati</taxon>
        <taxon>Pseudomonadota</taxon>
        <taxon>Betaproteobacteria</taxon>
        <taxon>Burkholderiales</taxon>
        <taxon>Burkholderiaceae</taxon>
        <taxon>Paraburkholderia</taxon>
    </lineage>
</organism>
<proteinExistence type="predicted"/>
<evidence type="ECO:0000313" key="1">
    <source>
        <dbReference type="EMBL" id="ALL70400.1"/>
    </source>
</evidence>
<dbReference type="EMBL" id="CP012748">
    <property type="protein sequence ID" value="ALL70400.1"/>
    <property type="molecule type" value="Genomic_DNA"/>
</dbReference>